<proteinExistence type="predicted"/>
<evidence type="ECO:0000313" key="2">
    <source>
        <dbReference type="Proteomes" id="UP001564657"/>
    </source>
</evidence>
<reference evidence="1 2" key="1">
    <citation type="submission" date="2024-08" db="EMBL/GenBank/DDBJ databases">
        <title>Clostridium lapicellarii sp. nov., and Clostridium renhuaiense sp. nov., two species isolated from the mud in a fermentation cellar used for producing sauce-flavour Chinese liquors.</title>
        <authorList>
            <person name="Yang F."/>
            <person name="Wang H."/>
            <person name="Chen L.Q."/>
            <person name="Zhou N."/>
            <person name="Lu J.J."/>
            <person name="Pu X.X."/>
            <person name="Wan B."/>
            <person name="Wang L."/>
            <person name="Liu S.J."/>
        </authorList>
    </citation>
    <scope>NUCLEOTIDE SEQUENCE [LARGE SCALE GENOMIC DNA]</scope>
    <source>
        <strain evidence="1 2">MT-5</strain>
    </source>
</reference>
<gene>
    <name evidence="1" type="ORF">AB8U03_02970</name>
</gene>
<comment type="caution">
    <text evidence="1">The sequence shown here is derived from an EMBL/GenBank/DDBJ whole genome shotgun (WGS) entry which is preliminary data.</text>
</comment>
<accession>A0ABV4BK39</accession>
<sequence length="51" mass="6033">MKDKKELKLEERSNEDVINNKIIFATEEDEIVLNCEGQPCNFTYNKDLKNQ</sequence>
<organism evidence="1 2">
    <name type="scientific">Clostridium moutaii</name>
    <dbReference type="NCBI Taxonomy" id="3240932"/>
    <lineage>
        <taxon>Bacteria</taxon>
        <taxon>Bacillati</taxon>
        <taxon>Bacillota</taxon>
        <taxon>Clostridia</taxon>
        <taxon>Eubacteriales</taxon>
        <taxon>Clostridiaceae</taxon>
        <taxon>Clostridium</taxon>
    </lineage>
</organism>
<protein>
    <submittedName>
        <fullName evidence="1">Uncharacterized protein</fullName>
    </submittedName>
</protein>
<evidence type="ECO:0000313" key="1">
    <source>
        <dbReference type="EMBL" id="MEY7999168.1"/>
    </source>
</evidence>
<name>A0ABV4BK39_9CLOT</name>
<dbReference type="EMBL" id="JBGEWD010000002">
    <property type="protein sequence ID" value="MEY7999168.1"/>
    <property type="molecule type" value="Genomic_DNA"/>
</dbReference>
<dbReference type="Proteomes" id="UP001564657">
    <property type="component" value="Unassembled WGS sequence"/>
</dbReference>
<dbReference type="RefSeq" id="WP_369703058.1">
    <property type="nucleotide sequence ID" value="NZ_JBGEWD010000002.1"/>
</dbReference>
<keyword evidence="2" id="KW-1185">Reference proteome</keyword>